<reference evidence="1 2" key="1">
    <citation type="submission" date="2022-10" db="EMBL/GenBank/DDBJ databases">
        <title>WGS assembly of Paspalum vaginatum 540-79.</title>
        <authorList>
            <person name="Sun G."/>
            <person name="Wase N."/>
            <person name="Shu S."/>
            <person name="Jenkins J."/>
            <person name="Zhou B."/>
            <person name="Torres-Rodriguez J."/>
            <person name="Chen C."/>
            <person name="Sandor L."/>
            <person name="Plott C."/>
            <person name="Yoshinga Y."/>
            <person name="Daum C."/>
            <person name="Qi P."/>
            <person name="Barry K."/>
            <person name="Lipzen A."/>
            <person name="Berry L."/>
            <person name="Pedersen C."/>
            <person name="Gottilla T."/>
            <person name="Foltz A."/>
            <person name="Yu H."/>
            <person name="O'Malley R."/>
            <person name="Zhang C."/>
            <person name="Devos K."/>
            <person name="Sigmon B."/>
            <person name="Yu B."/>
            <person name="Obata T."/>
            <person name="Schmutz J."/>
            <person name="Schnable J."/>
        </authorList>
    </citation>
    <scope>NUCLEOTIDE SEQUENCE [LARGE SCALE GENOMIC DNA]</scope>
    <source>
        <strain evidence="2">cv. 540-79</strain>
    </source>
</reference>
<name>A0A9W7XDF3_9POAL</name>
<protein>
    <submittedName>
        <fullName evidence="1">Uncharacterized protein</fullName>
    </submittedName>
</protein>
<comment type="caution">
    <text evidence="1">The sequence shown here is derived from an EMBL/GenBank/DDBJ whole genome shotgun (WGS) entry which is preliminary data.</text>
</comment>
<dbReference type="EMBL" id="MU629496">
    <property type="protein sequence ID" value="KAJ1256607.1"/>
    <property type="molecule type" value="Genomic_DNA"/>
</dbReference>
<gene>
    <name evidence="1" type="ORF">BS78_K341800</name>
</gene>
<dbReference type="Proteomes" id="UP001164776">
    <property type="component" value="Unassembled WGS sequence"/>
</dbReference>
<evidence type="ECO:0000313" key="2">
    <source>
        <dbReference type="Proteomes" id="UP001164776"/>
    </source>
</evidence>
<organism evidence="1 2">
    <name type="scientific">Paspalum vaginatum</name>
    <name type="common">seashore paspalum</name>
    <dbReference type="NCBI Taxonomy" id="158149"/>
    <lineage>
        <taxon>Eukaryota</taxon>
        <taxon>Viridiplantae</taxon>
        <taxon>Streptophyta</taxon>
        <taxon>Embryophyta</taxon>
        <taxon>Tracheophyta</taxon>
        <taxon>Spermatophyta</taxon>
        <taxon>Magnoliopsida</taxon>
        <taxon>Liliopsida</taxon>
        <taxon>Poales</taxon>
        <taxon>Poaceae</taxon>
        <taxon>PACMAD clade</taxon>
        <taxon>Panicoideae</taxon>
        <taxon>Andropogonodae</taxon>
        <taxon>Paspaleae</taxon>
        <taxon>Paspalinae</taxon>
        <taxon>Paspalum</taxon>
    </lineage>
</organism>
<sequence>MPRLCPAAGVFGRPHRLCLRTSQSSALPRGLIFPLLLMRTSSEKKKNRDSAAIVFLLSHYLRRSDMNKGRMKCITFLT</sequence>
<accession>A0A9W7XDF3</accession>
<evidence type="ECO:0000313" key="1">
    <source>
        <dbReference type="EMBL" id="KAJ1256607.1"/>
    </source>
</evidence>
<proteinExistence type="predicted"/>
<keyword evidence="2" id="KW-1185">Reference proteome</keyword>
<dbReference type="AlphaFoldDB" id="A0A9W7XDF3"/>